<accession>A0A8J5MSU1</accession>
<organism evidence="1 2">
    <name type="scientific">Homarus americanus</name>
    <name type="common">American lobster</name>
    <dbReference type="NCBI Taxonomy" id="6706"/>
    <lineage>
        <taxon>Eukaryota</taxon>
        <taxon>Metazoa</taxon>
        <taxon>Ecdysozoa</taxon>
        <taxon>Arthropoda</taxon>
        <taxon>Crustacea</taxon>
        <taxon>Multicrustacea</taxon>
        <taxon>Malacostraca</taxon>
        <taxon>Eumalacostraca</taxon>
        <taxon>Eucarida</taxon>
        <taxon>Decapoda</taxon>
        <taxon>Pleocyemata</taxon>
        <taxon>Astacidea</taxon>
        <taxon>Nephropoidea</taxon>
        <taxon>Nephropidae</taxon>
        <taxon>Homarus</taxon>
    </lineage>
</organism>
<keyword evidence="2" id="KW-1185">Reference proteome</keyword>
<dbReference type="AlphaFoldDB" id="A0A8J5MSU1"/>
<name>A0A8J5MSU1_HOMAM</name>
<gene>
    <name evidence="1" type="ORF">Hamer_G001936</name>
</gene>
<sequence>MRHYNIVFRAPLTDVCNTCEKLETQISSLQKDGQDTSDVRNTLREHKAIAQVPRAFFTSPFDTRSHHMMNT</sequence>
<comment type="caution">
    <text evidence="1">The sequence shown here is derived from an EMBL/GenBank/DDBJ whole genome shotgun (WGS) entry which is preliminary data.</text>
</comment>
<dbReference type="Proteomes" id="UP000747542">
    <property type="component" value="Unassembled WGS sequence"/>
</dbReference>
<protein>
    <submittedName>
        <fullName evidence="1">Uncharacterized protein</fullName>
    </submittedName>
</protein>
<evidence type="ECO:0000313" key="1">
    <source>
        <dbReference type="EMBL" id="KAG7162920.1"/>
    </source>
</evidence>
<reference evidence="1" key="1">
    <citation type="journal article" date="2021" name="Sci. Adv.">
        <title>The American lobster genome reveals insights on longevity, neural, and immune adaptations.</title>
        <authorList>
            <person name="Polinski J.M."/>
            <person name="Zimin A.V."/>
            <person name="Clark K.F."/>
            <person name="Kohn A.B."/>
            <person name="Sadowski N."/>
            <person name="Timp W."/>
            <person name="Ptitsyn A."/>
            <person name="Khanna P."/>
            <person name="Romanova D.Y."/>
            <person name="Williams P."/>
            <person name="Greenwood S.J."/>
            <person name="Moroz L.L."/>
            <person name="Walt D.R."/>
            <person name="Bodnar A.G."/>
        </authorList>
    </citation>
    <scope>NUCLEOTIDE SEQUENCE</scope>
    <source>
        <strain evidence="1">GMGI-L3</strain>
    </source>
</reference>
<dbReference type="EMBL" id="JAHLQT010026502">
    <property type="protein sequence ID" value="KAG7162920.1"/>
    <property type="molecule type" value="Genomic_DNA"/>
</dbReference>
<proteinExistence type="predicted"/>
<evidence type="ECO:0000313" key="2">
    <source>
        <dbReference type="Proteomes" id="UP000747542"/>
    </source>
</evidence>